<proteinExistence type="predicted"/>
<gene>
    <name evidence="2" type="ORF">D9K80_04140</name>
</gene>
<evidence type="ECO:0000313" key="3">
    <source>
        <dbReference type="Proteomes" id="UP000267166"/>
    </source>
</evidence>
<dbReference type="InterPro" id="IPR014966">
    <property type="entry name" value="FRG-dom"/>
</dbReference>
<feature type="domain" description="FRG" evidence="1">
    <location>
        <begin position="38"/>
        <end position="163"/>
    </location>
</feature>
<evidence type="ECO:0000313" key="2">
    <source>
        <dbReference type="EMBL" id="RLL37359.1"/>
    </source>
</evidence>
<protein>
    <submittedName>
        <fullName evidence="2">FRG domain-containing protein</fullName>
    </submittedName>
</protein>
<dbReference type="AlphaFoldDB" id="A0A498D6T2"/>
<dbReference type="RefSeq" id="WP_121594168.1">
    <property type="nucleotide sequence ID" value="NZ_RCHD01000006.1"/>
</dbReference>
<evidence type="ECO:0000259" key="1">
    <source>
        <dbReference type="SMART" id="SM00901"/>
    </source>
</evidence>
<organism evidence="2 3">
    <name type="scientific">Acinetobacter cumulans</name>
    <dbReference type="NCBI Taxonomy" id="2136182"/>
    <lineage>
        <taxon>Bacteria</taxon>
        <taxon>Pseudomonadati</taxon>
        <taxon>Pseudomonadota</taxon>
        <taxon>Gammaproteobacteria</taxon>
        <taxon>Moraxellales</taxon>
        <taxon>Moraxellaceae</taxon>
        <taxon>Acinetobacter</taxon>
    </lineage>
</organism>
<reference evidence="2 3" key="1">
    <citation type="submission" date="2018-09" db="EMBL/GenBank/DDBJ databases">
        <title>The draft genome of Acinetobacter sp. strains.</title>
        <authorList>
            <person name="Qin J."/>
            <person name="Feng Y."/>
            <person name="Zong Z."/>
        </authorList>
    </citation>
    <scope>NUCLEOTIDE SEQUENCE [LARGE SCALE GENOMIC DNA]</scope>
    <source>
        <strain evidence="2 3">WCHAc060003</strain>
    </source>
</reference>
<accession>A0A498D6T2</accession>
<dbReference type="Pfam" id="PF08867">
    <property type="entry name" value="FRG"/>
    <property type="match status" value="1"/>
</dbReference>
<comment type="caution">
    <text evidence="2">The sequence shown here is derived from an EMBL/GenBank/DDBJ whole genome shotgun (WGS) entry which is preliminary data.</text>
</comment>
<dbReference type="Proteomes" id="UP000267166">
    <property type="component" value="Unassembled WGS sequence"/>
</dbReference>
<sequence>MKIREELGFTEILVDTAIEFIDLIRPEAQNLKQYLDCPNYKLIFRGQAESNWALIPSLFRNISKNILTTSYEGLCFKNWLQLKDFVKGCDLNAAIIPFDSYQFRNEFMKDFKGDVAFDSKCWPDPKLYELIAFAQHYGLPTEFLDWSWNPLVASYFAASQVVANKFLNGNMSIWVFDTEKQNLLNKFNQKNFEIIEVPKGFNQNISSQQGCFTLLRQNLVRGTTLTYEETPKRIRELKLLNELLGEKGINALLKISVPQIVAPEILNFCFAYSINAATIFRGVEGAAIYSQEVDRIQSYTELL</sequence>
<dbReference type="SMART" id="SM00901">
    <property type="entry name" value="FRG"/>
    <property type="match status" value="1"/>
</dbReference>
<name>A0A498D6T2_9GAMM</name>
<dbReference type="EMBL" id="RCHD01000006">
    <property type="protein sequence ID" value="RLL37359.1"/>
    <property type="molecule type" value="Genomic_DNA"/>
</dbReference>